<protein>
    <submittedName>
        <fullName evidence="3">Phage-related protein</fullName>
    </submittedName>
</protein>
<keyword evidence="5" id="KW-1185">Reference proteome</keyword>
<feature type="domain" description="Siphovirus-type tail component RIFT-related" evidence="1">
    <location>
        <begin position="9"/>
        <end position="123"/>
    </location>
</feature>
<dbReference type="OrthoDB" id="3078561at2"/>
<organism evidence="3 4">
    <name type="scientific">Halolactibacillus miurensis</name>
    <dbReference type="NCBI Taxonomy" id="306541"/>
    <lineage>
        <taxon>Bacteria</taxon>
        <taxon>Bacillati</taxon>
        <taxon>Bacillota</taxon>
        <taxon>Bacilli</taxon>
        <taxon>Bacillales</taxon>
        <taxon>Bacillaceae</taxon>
        <taxon>Halolactibacillus</taxon>
    </lineage>
</organism>
<proteinExistence type="predicted"/>
<sequence>MIILDGQYKLSDFGLIEETGHDHPSTPSFSNVTFDATGRDGLQYMDTDIETKTFFVPVGIVEHDKVIKQKKLRDFARFWLDDYAKPREVKLSLDYEKEKEYTVRLNERINPTRLVNAGRFNLFLTAYDPYAYNNVLQDEINWGSETIDFEDSYLLGHEGSTTEQTLTAPATLNYWCEGLALKPKILISGSADNLVIKNGTQEIIFPDFANADWSIDCKEYEVLLNGAENFNALKLRDFWLYNGMNNVEITGSNINITIRFVYRDKWE</sequence>
<dbReference type="STRING" id="306541.SAMN05421668_10962"/>
<evidence type="ECO:0000313" key="5">
    <source>
        <dbReference type="Proteomes" id="UP000321773"/>
    </source>
</evidence>
<dbReference type="Gene3D" id="2.40.30.200">
    <property type="match status" value="1"/>
</dbReference>
<dbReference type="EMBL" id="BJWJ01000008">
    <property type="protein sequence ID" value="GEM04092.1"/>
    <property type="molecule type" value="Genomic_DNA"/>
</dbReference>
<gene>
    <name evidence="2" type="ORF">HMI01_10800</name>
    <name evidence="3" type="ORF">SAMN05421668_10962</name>
</gene>
<evidence type="ECO:0000313" key="4">
    <source>
        <dbReference type="Proteomes" id="UP000199139"/>
    </source>
</evidence>
<accession>A0A1I6SHU2</accession>
<dbReference type="InterPro" id="IPR008841">
    <property type="entry name" value="Siphovirus-type_tail_N"/>
</dbReference>
<dbReference type="Proteomes" id="UP000321773">
    <property type="component" value="Unassembled WGS sequence"/>
</dbReference>
<dbReference type="Pfam" id="PF05709">
    <property type="entry name" value="Sipho_tail"/>
    <property type="match status" value="1"/>
</dbReference>
<reference evidence="2 5" key="2">
    <citation type="submission" date="2019-07" db="EMBL/GenBank/DDBJ databases">
        <title>Whole genome shotgun sequence of Halolactibacillus miurensis NBRC 100873.</title>
        <authorList>
            <person name="Hosoyama A."/>
            <person name="Uohara A."/>
            <person name="Ohji S."/>
            <person name="Ichikawa N."/>
        </authorList>
    </citation>
    <scope>NUCLEOTIDE SEQUENCE [LARGE SCALE GENOMIC DNA]</scope>
    <source>
        <strain evidence="2 5">NBRC 100873</strain>
    </source>
</reference>
<dbReference type="AlphaFoldDB" id="A0A1I6SHU2"/>
<evidence type="ECO:0000259" key="1">
    <source>
        <dbReference type="Pfam" id="PF05709"/>
    </source>
</evidence>
<dbReference type="RefSeq" id="WP_089853943.1">
    <property type="nucleotide sequence ID" value="NZ_BJWJ01000008.1"/>
</dbReference>
<reference evidence="3 4" key="1">
    <citation type="submission" date="2016-10" db="EMBL/GenBank/DDBJ databases">
        <authorList>
            <person name="de Groot N.N."/>
        </authorList>
    </citation>
    <scope>NUCLEOTIDE SEQUENCE [LARGE SCALE GENOMIC DNA]</scope>
    <source>
        <strain evidence="3 4">DSM 17074</strain>
    </source>
</reference>
<name>A0A1I6SHU2_9BACI</name>
<evidence type="ECO:0000313" key="3">
    <source>
        <dbReference type="EMBL" id="SFS76507.1"/>
    </source>
</evidence>
<evidence type="ECO:0000313" key="2">
    <source>
        <dbReference type="EMBL" id="GEM04092.1"/>
    </source>
</evidence>
<dbReference type="Proteomes" id="UP000199139">
    <property type="component" value="Unassembled WGS sequence"/>
</dbReference>
<dbReference type="EMBL" id="FPAI01000009">
    <property type="protein sequence ID" value="SFS76507.1"/>
    <property type="molecule type" value="Genomic_DNA"/>
</dbReference>